<evidence type="ECO:0000259" key="1">
    <source>
        <dbReference type="Pfam" id="PF12680"/>
    </source>
</evidence>
<keyword evidence="3" id="KW-1185">Reference proteome</keyword>
<feature type="domain" description="SnoaL-like" evidence="1">
    <location>
        <begin position="10"/>
        <end position="121"/>
    </location>
</feature>
<dbReference type="InterPro" id="IPR037401">
    <property type="entry name" value="SnoaL-like"/>
</dbReference>
<dbReference type="RefSeq" id="WP_091542485.1">
    <property type="nucleotide sequence ID" value="NZ_FONY01000010.1"/>
</dbReference>
<evidence type="ECO:0000313" key="2">
    <source>
        <dbReference type="EMBL" id="SFE92956.1"/>
    </source>
</evidence>
<name>A0A1I2EKC5_9BACT</name>
<dbReference type="Gene3D" id="3.10.450.50">
    <property type="match status" value="1"/>
</dbReference>
<dbReference type="SUPFAM" id="SSF54427">
    <property type="entry name" value="NTF2-like"/>
    <property type="match status" value="1"/>
</dbReference>
<proteinExistence type="predicted"/>
<dbReference type="InterPro" id="IPR032710">
    <property type="entry name" value="NTF2-like_dom_sf"/>
</dbReference>
<protein>
    <submittedName>
        <fullName evidence="2">SnoaL-like domain-containing protein</fullName>
    </submittedName>
</protein>
<evidence type="ECO:0000313" key="3">
    <source>
        <dbReference type="Proteomes" id="UP000199513"/>
    </source>
</evidence>
<dbReference type="AlphaFoldDB" id="A0A1I2EKC5"/>
<reference evidence="3" key="1">
    <citation type="submission" date="2016-10" db="EMBL/GenBank/DDBJ databases">
        <authorList>
            <person name="Varghese N."/>
            <person name="Submissions S."/>
        </authorList>
    </citation>
    <scope>NUCLEOTIDE SEQUENCE [LARGE SCALE GENOMIC DNA]</scope>
    <source>
        <strain>GEY</strain>
        <strain evidence="3">DSM 9560</strain>
    </source>
</reference>
<dbReference type="Pfam" id="PF12680">
    <property type="entry name" value="SnoaL_2"/>
    <property type="match status" value="1"/>
</dbReference>
<dbReference type="EMBL" id="FONY01000010">
    <property type="protein sequence ID" value="SFE92956.1"/>
    <property type="molecule type" value="Genomic_DNA"/>
</dbReference>
<sequence length="127" mass="14683">MTTQEKEKQIRKYIDAYNHFDIAGMLANLHEEIHFKNISNGELTLETKGKDTFKVQAEQAKRFFIEREQQIKQLVNEEDKVEVMIDYKGKLAVDLPNGMKAGDWLLLQGKSIFYFAEGKIIGIEDVS</sequence>
<dbReference type="Proteomes" id="UP000199513">
    <property type="component" value="Unassembled WGS sequence"/>
</dbReference>
<gene>
    <name evidence="2" type="ORF">SAMN04488541_101052</name>
</gene>
<accession>A0A1I2EKC5</accession>
<organism evidence="2 3">
    <name type="scientific">Thermoflexibacter ruber</name>
    <dbReference type="NCBI Taxonomy" id="1003"/>
    <lineage>
        <taxon>Bacteria</taxon>
        <taxon>Pseudomonadati</taxon>
        <taxon>Bacteroidota</taxon>
        <taxon>Cytophagia</taxon>
        <taxon>Cytophagales</taxon>
        <taxon>Thermoflexibacteraceae</taxon>
        <taxon>Thermoflexibacter</taxon>
    </lineage>
</organism>
<dbReference type="OrthoDB" id="582835at2"/>